<keyword evidence="1" id="KW-0479">Metal-binding</keyword>
<protein>
    <recommendedName>
        <fullName evidence="6">C2H2-type domain-containing protein</fullName>
    </recommendedName>
</protein>
<feature type="region of interest" description="Disordered" evidence="5">
    <location>
        <begin position="40"/>
        <end position="97"/>
    </location>
</feature>
<evidence type="ECO:0000259" key="6">
    <source>
        <dbReference type="PROSITE" id="PS50157"/>
    </source>
</evidence>
<keyword evidence="3" id="KW-0863">Zinc-finger</keyword>
<keyword evidence="8" id="KW-1185">Reference proteome</keyword>
<evidence type="ECO:0000313" key="8">
    <source>
        <dbReference type="Proteomes" id="UP000466442"/>
    </source>
</evidence>
<dbReference type="FunFam" id="3.30.160.60:FF:000446">
    <property type="entry name" value="Zinc finger protein"/>
    <property type="match status" value="1"/>
</dbReference>
<organism evidence="7 8">
    <name type="scientific">Apolygus lucorum</name>
    <name type="common">Small green plant bug</name>
    <name type="synonym">Lygocoris lucorum</name>
    <dbReference type="NCBI Taxonomy" id="248454"/>
    <lineage>
        <taxon>Eukaryota</taxon>
        <taxon>Metazoa</taxon>
        <taxon>Ecdysozoa</taxon>
        <taxon>Arthropoda</taxon>
        <taxon>Hexapoda</taxon>
        <taxon>Insecta</taxon>
        <taxon>Pterygota</taxon>
        <taxon>Neoptera</taxon>
        <taxon>Paraneoptera</taxon>
        <taxon>Hemiptera</taxon>
        <taxon>Heteroptera</taxon>
        <taxon>Panheteroptera</taxon>
        <taxon>Cimicomorpha</taxon>
        <taxon>Miridae</taxon>
        <taxon>Mirini</taxon>
        <taxon>Apolygus</taxon>
    </lineage>
</organism>
<accession>A0A6A4IWR5</accession>
<dbReference type="Gene3D" id="3.30.160.60">
    <property type="entry name" value="Classic Zinc Finger"/>
    <property type="match status" value="3"/>
</dbReference>
<feature type="domain" description="C2H2-type" evidence="6">
    <location>
        <begin position="326"/>
        <end position="353"/>
    </location>
</feature>
<keyword evidence="2" id="KW-0677">Repeat</keyword>
<dbReference type="InterPro" id="IPR013087">
    <property type="entry name" value="Znf_C2H2_type"/>
</dbReference>
<evidence type="ECO:0000313" key="7">
    <source>
        <dbReference type="EMBL" id="KAF6198339.1"/>
    </source>
</evidence>
<dbReference type="EMBL" id="WIXP02000016">
    <property type="protein sequence ID" value="KAF6198339.1"/>
    <property type="molecule type" value="Genomic_DNA"/>
</dbReference>
<dbReference type="Proteomes" id="UP000466442">
    <property type="component" value="Linkage Group LG16"/>
</dbReference>
<feature type="domain" description="C2H2-type" evidence="6">
    <location>
        <begin position="353"/>
        <end position="382"/>
    </location>
</feature>
<reference evidence="7" key="1">
    <citation type="journal article" date="2021" name="Mol. Ecol. Resour.">
        <title>Apolygus lucorum genome provides insights into omnivorousness and mesophyll feeding.</title>
        <authorList>
            <person name="Liu Y."/>
            <person name="Liu H."/>
            <person name="Wang H."/>
            <person name="Huang T."/>
            <person name="Liu B."/>
            <person name="Yang B."/>
            <person name="Yin L."/>
            <person name="Li B."/>
            <person name="Zhang Y."/>
            <person name="Zhang S."/>
            <person name="Jiang F."/>
            <person name="Zhang X."/>
            <person name="Ren Y."/>
            <person name="Wang B."/>
            <person name="Wang S."/>
            <person name="Lu Y."/>
            <person name="Wu K."/>
            <person name="Fan W."/>
            <person name="Wang G."/>
        </authorList>
    </citation>
    <scope>NUCLEOTIDE SEQUENCE</scope>
    <source>
        <strain evidence="7">12Hb</strain>
    </source>
</reference>
<gene>
    <name evidence="7" type="ORF">GE061_008087</name>
</gene>
<dbReference type="OrthoDB" id="6077919at2759"/>
<dbReference type="InterPro" id="IPR036236">
    <property type="entry name" value="Znf_C2H2_sf"/>
</dbReference>
<comment type="caution">
    <text evidence="7">The sequence shown here is derived from an EMBL/GenBank/DDBJ whole genome shotgun (WGS) entry which is preliminary data.</text>
</comment>
<evidence type="ECO:0000256" key="5">
    <source>
        <dbReference type="SAM" id="MobiDB-lite"/>
    </source>
</evidence>
<feature type="compositionally biased region" description="Basic and acidic residues" evidence="5">
    <location>
        <begin position="84"/>
        <end position="97"/>
    </location>
</feature>
<feature type="region of interest" description="Disordered" evidence="5">
    <location>
        <begin position="123"/>
        <end position="144"/>
    </location>
</feature>
<dbReference type="PANTHER" id="PTHR24379">
    <property type="entry name" value="KRAB AND ZINC FINGER DOMAIN-CONTAINING"/>
    <property type="match status" value="1"/>
</dbReference>
<feature type="compositionally biased region" description="Basic and acidic residues" evidence="5">
    <location>
        <begin position="40"/>
        <end position="55"/>
    </location>
</feature>
<evidence type="ECO:0000256" key="3">
    <source>
        <dbReference type="ARBA" id="ARBA00022771"/>
    </source>
</evidence>
<dbReference type="PROSITE" id="PS00028">
    <property type="entry name" value="ZINC_FINGER_C2H2_1"/>
    <property type="match status" value="2"/>
</dbReference>
<dbReference type="SUPFAM" id="SSF57667">
    <property type="entry name" value="beta-beta-alpha zinc fingers"/>
    <property type="match status" value="3"/>
</dbReference>
<dbReference type="GO" id="GO:0008270">
    <property type="term" value="F:zinc ion binding"/>
    <property type="evidence" value="ECO:0007669"/>
    <property type="project" value="UniProtKB-KW"/>
</dbReference>
<dbReference type="PROSITE" id="PS50157">
    <property type="entry name" value="ZINC_FINGER_C2H2_2"/>
    <property type="match status" value="4"/>
</dbReference>
<keyword evidence="4" id="KW-0862">Zinc</keyword>
<dbReference type="SMART" id="SM00355">
    <property type="entry name" value="ZnF_C2H2"/>
    <property type="match status" value="6"/>
</dbReference>
<evidence type="ECO:0000256" key="1">
    <source>
        <dbReference type="ARBA" id="ARBA00022723"/>
    </source>
</evidence>
<evidence type="ECO:0000256" key="2">
    <source>
        <dbReference type="ARBA" id="ARBA00022737"/>
    </source>
</evidence>
<name>A0A6A4IWR5_APOLU</name>
<feature type="domain" description="C2H2-type" evidence="6">
    <location>
        <begin position="297"/>
        <end position="325"/>
    </location>
</feature>
<proteinExistence type="predicted"/>
<feature type="domain" description="C2H2-type" evidence="6">
    <location>
        <begin position="269"/>
        <end position="296"/>
    </location>
</feature>
<feature type="compositionally biased region" description="Low complexity" evidence="5">
    <location>
        <begin position="134"/>
        <end position="143"/>
    </location>
</feature>
<dbReference type="AlphaFoldDB" id="A0A6A4IWR5"/>
<feature type="region of interest" description="Disordered" evidence="5">
    <location>
        <begin position="236"/>
        <end position="262"/>
    </location>
</feature>
<dbReference type="GO" id="GO:0005634">
    <property type="term" value="C:nucleus"/>
    <property type="evidence" value="ECO:0007669"/>
    <property type="project" value="UniProtKB-ARBA"/>
</dbReference>
<evidence type="ECO:0000256" key="4">
    <source>
        <dbReference type="ARBA" id="ARBA00022833"/>
    </source>
</evidence>
<dbReference type="PANTHER" id="PTHR24379:SF121">
    <property type="entry name" value="C2H2-TYPE DOMAIN-CONTAINING PROTEIN"/>
    <property type="match status" value="1"/>
</dbReference>
<sequence length="436" mass="49776">MASGSKATRDGAGKKLEELLYSGNGCEFVTVKVEPVSSDDDHQKEFFYDSEDSRSSHPPVPVKKEPYVVDVDLLYTGSSDDSDDQRPSKLPKIHDVEVKEEPPQIEYDVPILDMVDWAAALKESSTSRKRPSRSNESTTNESSVAPIILPITPLNKIFLGYDSEEEAFKPPAQAKPAPKRWRKIYRPESKMKRYATVSLSRLDESVVQSGTVTLPLSTPKPVAARPPKTFVGRGRTRKEKFEGPKGSLSSAHKGNMKSHIRTHTKEKPWKCDSCDLRFSTSSGLKNHKMNHEGVRRFQCDMCDYRSVQEVTMKQHVDQVHLNLTPYQCHECGYRCYSKRTLRLHIVVHMGTEYRCKMPGCSYLSDSRRRLADHKRKHAFMKPFCCKQCPFESQTTALMTKHLLCHTVERRFKCTKCSFSSGFNYVLQKHKLLHSNH</sequence>